<dbReference type="PANTHER" id="PTHR45641">
    <property type="entry name" value="TETRATRICOPEPTIDE REPEAT PROTEIN (AFU_ORTHOLOGUE AFUA_6G03870)"/>
    <property type="match status" value="1"/>
</dbReference>
<dbReference type="EMBL" id="MPUH01000358">
    <property type="protein sequence ID" value="OMJ81989.1"/>
    <property type="molecule type" value="Genomic_DNA"/>
</dbReference>
<gene>
    <name evidence="5" type="ORF">SteCoe_17421</name>
</gene>
<keyword evidence="2 3" id="KW-0802">TPR repeat</keyword>
<dbReference type="InterPro" id="IPR027417">
    <property type="entry name" value="P-loop_NTPase"/>
</dbReference>
<dbReference type="SMART" id="SM00028">
    <property type="entry name" value="TPR"/>
    <property type="match status" value="5"/>
</dbReference>
<feature type="domain" description="NB-ARC" evidence="4">
    <location>
        <begin position="464"/>
        <end position="585"/>
    </location>
</feature>
<dbReference type="GO" id="GO:0043531">
    <property type="term" value="F:ADP binding"/>
    <property type="evidence" value="ECO:0007669"/>
    <property type="project" value="InterPro"/>
</dbReference>
<dbReference type="Pfam" id="PF13424">
    <property type="entry name" value="TPR_12"/>
    <property type="match status" value="2"/>
</dbReference>
<dbReference type="Gene3D" id="1.25.40.10">
    <property type="entry name" value="Tetratricopeptide repeat domain"/>
    <property type="match status" value="2"/>
</dbReference>
<evidence type="ECO:0000313" key="6">
    <source>
        <dbReference type="Proteomes" id="UP000187209"/>
    </source>
</evidence>
<dbReference type="Pfam" id="PF13181">
    <property type="entry name" value="TPR_8"/>
    <property type="match status" value="1"/>
</dbReference>
<name>A0A1R2BZ07_9CILI</name>
<dbReference type="AlphaFoldDB" id="A0A1R2BZ07"/>
<reference evidence="5 6" key="1">
    <citation type="submission" date="2016-11" db="EMBL/GenBank/DDBJ databases">
        <title>The macronuclear genome of Stentor coeruleus: a giant cell with tiny introns.</title>
        <authorList>
            <person name="Slabodnick M."/>
            <person name="Ruby J.G."/>
            <person name="Reiff S.B."/>
            <person name="Swart E.C."/>
            <person name="Gosai S."/>
            <person name="Prabakaran S."/>
            <person name="Witkowska E."/>
            <person name="Larue G.E."/>
            <person name="Fisher S."/>
            <person name="Freeman R.M."/>
            <person name="Gunawardena J."/>
            <person name="Chu W."/>
            <person name="Stover N.A."/>
            <person name="Gregory B.D."/>
            <person name="Nowacki M."/>
            <person name="Derisi J."/>
            <person name="Roy S.W."/>
            <person name="Marshall W.F."/>
            <person name="Sood P."/>
        </authorList>
    </citation>
    <scope>NUCLEOTIDE SEQUENCE [LARGE SCALE GENOMIC DNA]</scope>
    <source>
        <strain evidence="5">WM001</strain>
    </source>
</reference>
<evidence type="ECO:0000256" key="2">
    <source>
        <dbReference type="ARBA" id="ARBA00022803"/>
    </source>
</evidence>
<protein>
    <recommendedName>
        <fullName evidence="4">NB-ARC domain-containing protein</fullName>
    </recommendedName>
</protein>
<dbReference type="InterPro" id="IPR011990">
    <property type="entry name" value="TPR-like_helical_dom_sf"/>
</dbReference>
<dbReference type="SUPFAM" id="SSF48452">
    <property type="entry name" value="TPR-like"/>
    <property type="match status" value="1"/>
</dbReference>
<dbReference type="OrthoDB" id="311289at2759"/>
<dbReference type="Pfam" id="PF00931">
    <property type="entry name" value="NB-ARC"/>
    <property type="match status" value="1"/>
</dbReference>
<sequence length="1048" mass="122455">MKFASTNIIELVLDKRYSIKMYCFNNTIKAYSKDLQSLKEWSGLVLGLPINMFIWMTKRSAWASSRFSLNPTTLEVKYLEGLKGGGACVLRKKNATISSILSNDQSILNELRENQKKALELAENISQSMKEMTIEHSEVLSLEKINPHKCAGPYVVAMKLLENFDATECWTQPEYFEVRAAVASIARKFLLVYFIKNQNVVSMTELDKKDKISKFDKVIKIINRNEKLLPELCTLVEVEIIKKLIYEAHDTQKWWQKILKESKEVLTVVVGLRNLDPVPALMKVVDYFDRTSNKLRGGFHKYAFQFEIFEKENAESTNLQEQTQCLIEKELEKINQLGWEEAHILLDFFENCMKKEKISEAFVLNVLKTHLPNIKQNKAWQIKEKVVNILRSLRGHWNSDIFQTANKLHEAIKLDEKDSRVEIILGLSPKILDKPRESLVGIFQQKEDFITNKEYSTDLIVGREEIIQEIHKRLQNNNICEITGMGGMGKTSVALKYADDFKKCYQIIWVIKSDSITLDLVSLATQLGICKDNDTLENFKIFLKSQKIVKSVLLIFDNLEEKTQLNDYYVTSENIKYLITSRSTDWEERIELGPLSYTKSEDYLRLRLVEHDENEESIKALAQRWNGFALGLRQSVASIKKNKFSIQEYLELIQDLTEEEATAKTLESVVSKINEETLELLSYFQPQDIPEDSIKTILVEKFGVKEWGRIRSQLIGCYIVNINSKRKWSIHQIIMEFIRSKNKGSMKDSLIHYYYKNFKVDRKMHIEKIKLEQIKELLPHVKNFVKEKKLDSIKEIYICYNLIHAILELEFDFEEAKQILEKMVDKANKISGDENKEDISSIFEYIGEIFIYLANYERSEEFYLKCLNIREQILQPLHPDLASIYNNMGALYSNKEDYTKSEEFYLKCLNINEQILQPLHPDLASIYNNMGNLYSDKADYTKSEEFYLKCLNIQEQILQPLHPDLASIYNDMGVLCRKKADYTKSEEFYLKCLNIQEQILQPLHPDLASIYNNMANLYGDKLDHAKWKKFYFKFLEIQQGFHVRSIQI</sequence>
<evidence type="ECO:0000256" key="3">
    <source>
        <dbReference type="PROSITE-ProRule" id="PRU00339"/>
    </source>
</evidence>
<feature type="repeat" description="TPR" evidence="3">
    <location>
        <begin position="882"/>
        <end position="915"/>
    </location>
</feature>
<keyword evidence="1" id="KW-0677">Repeat</keyword>
<dbReference type="SUPFAM" id="SSF52540">
    <property type="entry name" value="P-loop containing nucleoside triphosphate hydrolases"/>
    <property type="match status" value="1"/>
</dbReference>
<evidence type="ECO:0000259" key="4">
    <source>
        <dbReference type="Pfam" id="PF00931"/>
    </source>
</evidence>
<accession>A0A1R2BZ07</accession>
<feature type="repeat" description="TPR" evidence="3">
    <location>
        <begin position="924"/>
        <end position="957"/>
    </location>
</feature>
<keyword evidence="6" id="KW-1185">Reference proteome</keyword>
<dbReference type="InterPro" id="IPR002182">
    <property type="entry name" value="NB-ARC"/>
</dbReference>
<organism evidence="5 6">
    <name type="scientific">Stentor coeruleus</name>
    <dbReference type="NCBI Taxonomy" id="5963"/>
    <lineage>
        <taxon>Eukaryota</taxon>
        <taxon>Sar</taxon>
        <taxon>Alveolata</taxon>
        <taxon>Ciliophora</taxon>
        <taxon>Postciliodesmatophora</taxon>
        <taxon>Heterotrichea</taxon>
        <taxon>Heterotrichida</taxon>
        <taxon>Stentoridae</taxon>
        <taxon>Stentor</taxon>
    </lineage>
</organism>
<dbReference type="Gene3D" id="3.40.50.300">
    <property type="entry name" value="P-loop containing nucleotide triphosphate hydrolases"/>
    <property type="match status" value="1"/>
</dbReference>
<dbReference type="PANTHER" id="PTHR45641:SF19">
    <property type="entry name" value="NEPHROCYSTIN-3"/>
    <property type="match status" value="1"/>
</dbReference>
<evidence type="ECO:0000313" key="5">
    <source>
        <dbReference type="EMBL" id="OMJ81989.1"/>
    </source>
</evidence>
<dbReference type="PROSITE" id="PS50005">
    <property type="entry name" value="TPR"/>
    <property type="match status" value="2"/>
</dbReference>
<proteinExistence type="predicted"/>
<comment type="caution">
    <text evidence="5">The sequence shown here is derived from an EMBL/GenBank/DDBJ whole genome shotgun (WGS) entry which is preliminary data.</text>
</comment>
<dbReference type="Proteomes" id="UP000187209">
    <property type="component" value="Unassembled WGS sequence"/>
</dbReference>
<evidence type="ECO:0000256" key="1">
    <source>
        <dbReference type="ARBA" id="ARBA00022737"/>
    </source>
</evidence>
<dbReference type="InterPro" id="IPR019734">
    <property type="entry name" value="TPR_rpt"/>
</dbReference>